<dbReference type="eggNOG" id="ENOG502QSN2">
    <property type="taxonomic scope" value="Eukaryota"/>
</dbReference>
<sequence length="179" mass="19317">MAQEDQEQTLTGSLCDSAGGGSGGGGGGNNKPSKNGKPKKVPQRGKKKQKVDPGFTFHGESMLRNESTNSPFLSALLNNVPQRSHQIQQPSSSVVNASTEINSPSALISSQMELPSNQILPYNSDYTSSSLEEDKENLRSQVDHTFSFFPDKSNTDETSKSIKNGNGETGEWIDLKLKL</sequence>
<keyword evidence="3" id="KW-1185">Reference proteome</keyword>
<protein>
    <submittedName>
        <fullName evidence="2">Uncharacterized protein</fullName>
    </submittedName>
</protein>
<organism evidence="2 3">
    <name type="scientific">Erythranthe guttata</name>
    <name type="common">Yellow monkey flower</name>
    <name type="synonym">Mimulus guttatus</name>
    <dbReference type="NCBI Taxonomy" id="4155"/>
    <lineage>
        <taxon>Eukaryota</taxon>
        <taxon>Viridiplantae</taxon>
        <taxon>Streptophyta</taxon>
        <taxon>Embryophyta</taxon>
        <taxon>Tracheophyta</taxon>
        <taxon>Spermatophyta</taxon>
        <taxon>Magnoliopsida</taxon>
        <taxon>eudicotyledons</taxon>
        <taxon>Gunneridae</taxon>
        <taxon>Pentapetalae</taxon>
        <taxon>asterids</taxon>
        <taxon>lamiids</taxon>
        <taxon>Lamiales</taxon>
        <taxon>Phrymaceae</taxon>
        <taxon>Erythranthe</taxon>
    </lineage>
</organism>
<gene>
    <name evidence="2" type="ORF">MIMGU_mgv1a014761mg</name>
</gene>
<feature type="region of interest" description="Disordered" evidence="1">
    <location>
        <begin position="1"/>
        <end position="66"/>
    </location>
</feature>
<evidence type="ECO:0000313" key="2">
    <source>
        <dbReference type="EMBL" id="EYU45000.1"/>
    </source>
</evidence>
<dbReference type="EMBL" id="KI630206">
    <property type="protein sequence ID" value="EYU45000.1"/>
    <property type="molecule type" value="Genomic_DNA"/>
</dbReference>
<reference evidence="2 3" key="1">
    <citation type="journal article" date="2013" name="Proc. Natl. Acad. Sci. U.S.A.">
        <title>Fine-scale variation in meiotic recombination in Mimulus inferred from population shotgun sequencing.</title>
        <authorList>
            <person name="Hellsten U."/>
            <person name="Wright K.M."/>
            <person name="Jenkins J."/>
            <person name="Shu S."/>
            <person name="Yuan Y."/>
            <person name="Wessler S.R."/>
            <person name="Schmutz J."/>
            <person name="Willis J.H."/>
            <person name="Rokhsar D.S."/>
        </authorList>
    </citation>
    <scope>NUCLEOTIDE SEQUENCE [LARGE SCALE GENOMIC DNA]</scope>
    <source>
        <strain evidence="3">cv. DUN x IM62</strain>
    </source>
</reference>
<feature type="compositionally biased region" description="Basic residues" evidence="1">
    <location>
        <begin position="34"/>
        <end position="49"/>
    </location>
</feature>
<proteinExistence type="predicted"/>
<dbReference type="AlphaFoldDB" id="A0A022S1A2"/>
<dbReference type="Proteomes" id="UP000030748">
    <property type="component" value="Unassembled WGS sequence"/>
</dbReference>
<evidence type="ECO:0000313" key="3">
    <source>
        <dbReference type="Proteomes" id="UP000030748"/>
    </source>
</evidence>
<feature type="compositionally biased region" description="Gly residues" evidence="1">
    <location>
        <begin position="18"/>
        <end position="29"/>
    </location>
</feature>
<accession>A0A022S1A2</accession>
<evidence type="ECO:0000256" key="1">
    <source>
        <dbReference type="SAM" id="MobiDB-lite"/>
    </source>
</evidence>
<name>A0A022S1A2_ERYGU</name>